<feature type="domain" description="Spore germination protein N-terminal" evidence="10">
    <location>
        <begin position="25"/>
        <end position="195"/>
    </location>
</feature>
<comment type="similarity">
    <text evidence="2">Belongs to the GerABKC lipoprotein family.</text>
</comment>
<evidence type="ECO:0000259" key="9">
    <source>
        <dbReference type="Pfam" id="PF05504"/>
    </source>
</evidence>
<evidence type="ECO:0000256" key="4">
    <source>
        <dbReference type="ARBA" id="ARBA00022729"/>
    </source>
</evidence>
<evidence type="ECO:0000256" key="7">
    <source>
        <dbReference type="ARBA" id="ARBA00023288"/>
    </source>
</evidence>
<evidence type="ECO:0000256" key="5">
    <source>
        <dbReference type="ARBA" id="ARBA00023136"/>
    </source>
</evidence>
<dbReference type="InterPro" id="IPR008844">
    <property type="entry name" value="Spore_GerAC-like"/>
</dbReference>
<evidence type="ECO:0000256" key="1">
    <source>
        <dbReference type="ARBA" id="ARBA00004635"/>
    </source>
</evidence>
<evidence type="ECO:0000313" key="12">
    <source>
        <dbReference type="Proteomes" id="UP000665561"/>
    </source>
</evidence>
<dbReference type="RefSeq" id="WP_161744866.1">
    <property type="nucleotide sequence ID" value="NZ_JAAAMV010000018.1"/>
</dbReference>
<sequence>MKILRITLLALTALSFAATAGCGFRDIDKRFFVIAMGIDPADQGAKGYKITLRLAVPSPKVEPGAGNNQVVTMEATSIAEAVRLLKAHVDKEFDFGHCKLFAVGEKLARRDYTDILRWLTRRRDVQSIAYVAIGQPDAASILKVEPKSERYPGNTLFLMFGKDGTQSSYLVPVYLFDFIRRYREHGIDPVLPLIRADKDGYAITRLGVLNKSKLMETLTPGETETYSQIRNQDAKSTVAAVKNGNTMVINVDHIATHFKIANENGEYVLRLWLNVSGIFEEAPLGVYEEDWNQLEALFNQQIASEIKKLFKKMQQAAVDPFGFGLRYRATHPGTEQTWKDWQNLYPDLKFDIKVRVEIEGTGLVK</sequence>
<comment type="caution">
    <text evidence="11">The sequence shown here is derived from an EMBL/GenBank/DDBJ whole genome shotgun (WGS) entry which is preliminary data.</text>
</comment>
<dbReference type="InterPro" id="IPR046953">
    <property type="entry name" value="Spore_GerAC-like_C"/>
</dbReference>
<protein>
    <submittedName>
        <fullName evidence="11">Ger(X)C family spore germination protein</fullName>
    </submittedName>
</protein>
<keyword evidence="6" id="KW-0564">Palmitate</keyword>
<dbReference type="EMBL" id="JAAAMV010000018">
    <property type="protein sequence ID" value="NBD26062.1"/>
    <property type="molecule type" value="Genomic_DNA"/>
</dbReference>
<dbReference type="Pfam" id="PF25198">
    <property type="entry name" value="Spore_GerAC_N"/>
    <property type="match status" value="1"/>
</dbReference>
<dbReference type="Pfam" id="PF05504">
    <property type="entry name" value="Spore_GerAC"/>
    <property type="match status" value="1"/>
</dbReference>
<dbReference type="Gene3D" id="3.30.300.210">
    <property type="entry name" value="Nutrient germinant receptor protein C, domain 3"/>
    <property type="match status" value="1"/>
</dbReference>
<proteinExistence type="inferred from homology"/>
<feature type="signal peptide" evidence="8">
    <location>
        <begin position="1"/>
        <end position="20"/>
    </location>
</feature>
<keyword evidence="12" id="KW-1185">Reference proteome</keyword>
<dbReference type="PROSITE" id="PS51257">
    <property type="entry name" value="PROKAR_LIPOPROTEIN"/>
    <property type="match status" value="1"/>
</dbReference>
<reference evidence="11 12" key="1">
    <citation type="submission" date="2020-01" db="EMBL/GenBank/DDBJ databases">
        <title>Paenibacillus soybeanensis sp. nov. isolated from the nodules of soybean (Glycine max(L.) Merr).</title>
        <authorList>
            <person name="Wang H."/>
        </authorList>
    </citation>
    <scope>NUCLEOTIDE SEQUENCE [LARGE SCALE GENOMIC DNA]</scope>
    <source>
        <strain evidence="11 12">T1</strain>
    </source>
</reference>
<gene>
    <name evidence="11" type="ORF">GT019_19485</name>
</gene>
<evidence type="ECO:0000256" key="8">
    <source>
        <dbReference type="SAM" id="SignalP"/>
    </source>
</evidence>
<dbReference type="PANTHER" id="PTHR35789">
    <property type="entry name" value="SPORE GERMINATION PROTEIN B3"/>
    <property type="match status" value="1"/>
</dbReference>
<evidence type="ECO:0000256" key="2">
    <source>
        <dbReference type="ARBA" id="ARBA00007886"/>
    </source>
</evidence>
<dbReference type="InterPro" id="IPR057336">
    <property type="entry name" value="GerAC_N"/>
</dbReference>
<accession>A0ABW9XTR5</accession>
<feature type="chain" id="PRO_5045381599" evidence="8">
    <location>
        <begin position="21"/>
        <end position="365"/>
    </location>
</feature>
<keyword evidence="7" id="KW-0449">Lipoprotein</keyword>
<keyword evidence="5" id="KW-0472">Membrane</keyword>
<evidence type="ECO:0000259" key="10">
    <source>
        <dbReference type="Pfam" id="PF25198"/>
    </source>
</evidence>
<feature type="domain" description="Spore germination GerAC-like C-terminal" evidence="9">
    <location>
        <begin position="206"/>
        <end position="362"/>
    </location>
</feature>
<organism evidence="11 12">
    <name type="scientific">Paenibacillus glycinis</name>
    <dbReference type="NCBI Taxonomy" id="2697035"/>
    <lineage>
        <taxon>Bacteria</taxon>
        <taxon>Bacillati</taxon>
        <taxon>Bacillota</taxon>
        <taxon>Bacilli</taxon>
        <taxon>Bacillales</taxon>
        <taxon>Paenibacillaceae</taxon>
        <taxon>Paenibacillus</taxon>
    </lineage>
</organism>
<evidence type="ECO:0000313" key="11">
    <source>
        <dbReference type="EMBL" id="NBD26062.1"/>
    </source>
</evidence>
<name>A0ABW9XTR5_9BACL</name>
<dbReference type="Proteomes" id="UP000665561">
    <property type="component" value="Unassembled WGS sequence"/>
</dbReference>
<keyword evidence="4 8" id="KW-0732">Signal</keyword>
<evidence type="ECO:0000256" key="6">
    <source>
        <dbReference type="ARBA" id="ARBA00023139"/>
    </source>
</evidence>
<evidence type="ECO:0000256" key="3">
    <source>
        <dbReference type="ARBA" id="ARBA00022544"/>
    </source>
</evidence>
<comment type="subcellular location">
    <subcellularLocation>
        <location evidence="1">Membrane</location>
        <topology evidence="1">Lipid-anchor</topology>
    </subcellularLocation>
</comment>
<dbReference type="PANTHER" id="PTHR35789:SF1">
    <property type="entry name" value="SPORE GERMINATION PROTEIN B3"/>
    <property type="match status" value="1"/>
</dbReference>
<keyword evidence="3" id="KW-0309">Germination</keyword>
<dbReference type="NCBIfam" id="TIGR02887">
    <property type="entry name" value="spore_ger_x_C"/>
    <property type="match status" value="1"/>
</dbReference>
<dbReference type="InterPro" id="IPR038501">
    <property type="entry name" value="Spore_GerAC_C_sf"/>
</dbReference>